<protein>
    <recommendedName>
        <fullName evidence="3">YokE-like PH domain-containing protein</fullName>
    </recommendedName>
</protein>
<dbReference type="RefSeq" id="WP_168881744.1">
    <property type="nucleotide sequence ID" value="NZ_JABAIL010000002.1"/>
</dbReference>
<dbReference type="EMBL" id="JABAIL010000002">
    <property type="protein sequence ID" value="NLR91040.1"/>
    <property type="molecule type" value="Genomic_DNA"/>
</dbReference>
<evidence type="ECO:0000313" key="2">
    <source>
        <dbReference type="Proteomes" id="UP000585050"/>
    </source>
</evidence>
<evidence type="ECO:0008006" key="3">
    <source>
        <dbReference type="Google" id="ProtNLM"/>
    </source>
</evidence>
<gene>
    <name evidence="1" type="ORF">HGP29_07465</name>
</gene>
<reference evidence="1 2" key="1">
    <citation type="submission" date="2020-04" db="EMBL/GenBank/DDBJ databases">
        <title>Flammeovirga sp. SR4, a novel species isolated from seawater.</title>
        <authorList>
            <person name="Wang X."/>
        </authorList>
    </citation>
    <scope>NUCLEOTIDE SEQUENCE [LARGE SCALE GENOMIC DNA]</scope>
    <source>
        <strain evidence="1 2">SR4</strain>
    </source>
</reference>
<organism evidence="1 2">
    <name type="scientific">Flammeovirga agarivorans</name>
    <dbReference type="NCBI Taxonomy" id="2726742"/>
    <lineage>
        <taxon>Bacteria</taxon>
        <taxon>Pseudomonadati</taxon>
        <taxon>Bacteroidota</taxon>
        <taxon>Cytophagia</taxon>
        <taxon>Cytophagales</taxon>
        <taxon>Flammeovirgaceae</taxon>
        <taxon>Flammeovirga</taxon>
    </lineage>
</organism>
<keyword evidence="2" id="KW-1185">Reference proteome</keyword>
<dbReference type="AlphaFoldDB" id="A0A7X8XVG5"/>
<dbReference type="Proteomes" id="UP000585050">
    <property type="component" value="Unassembled WGS sequence"/>
</dbReference>
<sequence>MSWKERFNELEIKTYDKKALVDLLEQVDLYLSNQQISDKNIVAGTWASLMLKPPFFGLMLLTDNSLYFVGVDQKTKKLESFEWMFSETEKIEKLEDSKLGITKAIDIFFDGKQIRWAGMKGFIPSSFILKLEKVWHT</sequence>
<evidence type="ECO:0000313" key="1">
    <source>
        <dbReference type="EMBL" id="NLR91040.1"/>
    </source>
</evidence>
<proteinExistence type="predicted"/>
<accession>A0A7X8XVG5</accession>
<comment type="caution">
    <text evidence="1">The sequence shown here is derived from an EMBL/GenBank/DDBJ whole genome shotgun (WGS) entry which is preliminary data.</text>
</comment>
<name>A0A7X8XVG5_9BACT</name>